<dbReference type="InterPro" id="IPR011250">
    <property type="entry name" value="OMP/PagP_B-barrel"/>
</dbReference>
<gene>
    <name evidence="4" type="ORF">GCM10023184_34490</name>
</gene>
<evidence type="ECO:0000313" key="4">
    <source>
        <dbReference type="EMBL" id="GAA4338204.1"/>
    </source>
</evidence>
<evidence type="ECO:0000313" key="5">
    <source>
        <dbReference type="Proteomes" id="UP001501725"/>
    </source>
</evidence>
<sequence>MQFVNDDMDDVFRRAGSEFPLNTGGADWSKVARALELPEEATAPPRRRRDRRYLWLLLLLLPLPWVCWSDGDKDNQDTTASTGTPGAAHPPPAAAGAPTPDPATKPNEGGNATTVVTPAQTATPNGSPGGPATANTGQNRNAAGIDDAAAVPTGAQHSGAITIAGNSAGHKGHAKPTPAGARTARKGTAAAGANKNTNPDGSLPSQQRVASGNAGKRARRQPATPGAARKNDVRNTTVTAFADAPGGGTVAPATDLSAAPGARTGSGAAALADSTAAAAAPQKAIGSKDPDTSAAAPVAPAPRKADAAGKPKRFYIAALAGAGATTVKGQEVKRIGTEWGGVLGYRIGRRWSVEAGVFATRKHYYSSGEHLTNPKVYRPAGTEITRVEGDCRMLEIPLSLRYSFGRRQQWFATAGVSSFLMKQEDYEYEYLHQSTGYTYIYPWTYYNATRDWMSVMQLSLGYQLSLKRGFGVRVEPYVQLPLKGAGWGGLPLTSGGLRLGISKDLF</sequence>
<dbReference type="Proteomes" id="UP001501725">
    <property type="component" value="Unassembled WGS sequence"/>
</dbReference>
<keyword evidence="1" id="KW-0732">Signal</keyword>
<dbReference type="SUPFAM" id="SSF56925">
    <property type="entry name" value="OMPA-like"/>
    <property type="match status" value="1"/>
</dbReference>
<feature type="region of interest" description="Disordered" evidence="2">
    <location>
        <begin position="75"/>
        <end position="140"/>
    </location>
</feature>
<organism evidence="4 5">
    <name type="scientific">Flaviaesturariibacter amylovorans</name>
    <dbReference type="NCBI Taxonomy" id="1084520"/>
    <lineage>
        <taxon>Bacteria</taxon>
        <taxon>Pseudomonadati</taxon>
        <taxon>Bacteroidota</taxon>
        <taxon>Chitinophagia</taxon>
        <taxon>Chitinophagales</taxon>
        <taxon>Chitinophagaceae</taxon>
        <taxon>Flaviaestuariibacter</taxon>
    </lineage>
</organism>
<feature type="compositionally biased region" description="Polar residues" evidence="2">
    <location>
        <begin position="199"/>
        <end position="210"/>
    </location>
</feature>
<feature type="region of interest" description="Disordered" evidence="2">
    <location>
        <begin position="163"/>
        <end position="266"/>
    </location>
</feature>
<accession>A0ABP8HEB9</accession>
<dbReference type="InterPro" id="IPR027385">
    <property type="entry name" value="Beta-barrel_OMP"/>
</dbReference>
<dbReference type="Pfam" id="PF13505">
    <property type="entry name" value="OMP_b-brl"/>
    <property type="match status" value="1"/>
</dbReference>
<name>A0ABP8HEB9_9BACT</name>
<evidence type="ECO:0000256" key="2">
    <source>
        <dbReference type="SAM" id="MobiDB-lite"/>
    </source>
</evidence>
<feature type="region of interest" description="Disordered" evidence="2">
    <location>
        <begin position="281"/>
        <end position="305"/>
    </location>
</feature>
<evidence type="ECO:0000256" key="1">
    <source>
        <dbReference type="ARBA" id="ARBA00022729"/>
    </source>
</evidence>
<dbReference type="EMBL" id="BAABGY010000011">
    <property type="protein sequence ID" value="GAA4338204.1"/>
    <property type="molecule type" value="Genomic_DNA"/>
</dbReference>
<feature type="compositionally biased region" description="Pro residues" evidence="2">
    <location>
        <begin position="88"/>
        <end position="103"/>
    </location>
</feature>
<feature type="compositionally biased region" description="Low complexity" evidence="2">
    <location>
        <begin position="78"/>
        <end position="87"/>
    </location>
</feature>
<reference evidence="5" key="1">
    <citation type="journal article" date="2019" name="Int. J. Syst. Evol. Microbiol.">
        <title>The Global Catalogue of Microorganisms (GCM) 10K type strain sequencing project: providing services to taxonomists for standard genome sequencing and annotation.</title>
        <authorList>
            <consortium name="The Broad Institute Genomics Platform"/>
            <consortium name="The Broad Institute Genome Sequencing Center for Infectious Disease"/>
            <person name="Wu L."/>
            <person name="Ma J."/>
        </authorList>
    </citation>
    <scope>NUCLEOTIDE SEQUENCE [LARGE SCALE GENOMIC DNA]</scope>
    <source>
        <strain evidence="5">JCM 17919</strain>
    </source>
</reference>
<keyword evidence="5" id="KW-1185">Reference proteome</keyword>
<feature type="compositionally biased region" description="Low complexity" evidence="2">
    <location>
        <begin position="179"/>
        <end position="198"/>
    </location>
</feature>
<protein>
    <recommendedName>
        <fullName evidence="3">Outer membrane protein beta-barrel domain-containing protein</fullName>
    </recommendedName>
</protein>
<feature type="compositionally biased region" description="Low complexity" evidence="2">
    <location>
        <begin position="104"/>
        <end position="124"/>
    </location>
</feature>
<feature type="domain" description="Outer membrane protein beta-barrel" evidence="3">
    <location>
        <begin position="294"/>
        <end position="439"/>
    </location>
</feature>
<evidence type="ECO:0000259" key="3">
    <source>
        <dbReference type="Pfam" id="PF13505"/>
    </source>
</evidence>
<proteinExistence type="predicted"/>
<feature type="compositionally biased region" description="Low complexity" evidence="2">
    <location>
        <begin position="292"/>
        <end position="302"/>
    </location>
</feature>
<comment type="caution">
    <text evidence="4">The sequence shown here is derived from an EMBL/GenBank/DDBJ whole genome shotgun (WGS) entry which is preliminary data.</text>
</comment>
<dbReference type="RefSeq" id="WP_345257039.1">
    <property type="nucleotide sequence ID" value="NZ_BAABGY010000011.1"/>
</dbReference>